<proteinExistence type="inferred from homology"/>
<dbReference type="InterPro" id="IPR043129">
    <property type="entry name" value="ATPase_NBD"/>
</dbReference>
<keyword evidence="3" id="KW-1185">Reference proteome</keyword>
<dbReference type="SUPFAM" id="SSF46785">
    <property type="entry name" value="Winged helix' DNA-binding domain"/>
    <property type="match status" value="1"/>
</dbReference>
<evidence type="ECO:0000313" key="2">
    <source>
        <dbReference type="EMBL" id="GAA1609714.1"/>
    </source>
</evidence>
<comment type="caution">
    <text evidence="2">The sequence shown here is derived from an EMBL/GenBank/DDBJ whole genome shotgun (WGS) entry which is preliminary data.</text>
</comment>
<sequence length="388" mass="41172">MTRRLVSPSLIGKTNRSRVLKLLFENGPSSRAQLARALGVNRATIASILQPLVDDGTLIEGEAIAPSRSGGKPARPLWFNQAGAELGSVRMSSTRILAARIGMDGTIRTQGQRQIGPDWELSRIRDELLTLADECFEGHVLFGIGVAAAGMVDTTTGRILSVHLAPVLNGFAVVDELQAAFAVPVAIDHHPRVLALGDRWFGAGRGLERFASVYTGEALGIGFVHEGEVFRGVDGAGGEYGHMVVDMRGDRCMCGRTGCWETIATTGWLRAEAGRRGLPDAERADCASLVAAAGQGDARAAGLIRDYARNLAVGMANHEHMLASHNYIIHGDAATGGETMRALLQEYLAEFSPHRGEPPVVIVDPTDEDPVLLGGGGLVLSTELSTVV</sequence>
<evidence type="ECO:0000313" key="3">
    <source>
        <dbReference type="Proteomes" id="UP001500190"/>
    </source>
</evidence>
<dbReference type="Gene3D" id="1.10.10.10">
    <property type="entry name" value="Winged helix-like DNA-binding domain superfamily/Winged helix DNA-binding domain"/>
    <property type="match status" value="1"/>
</dbReference>
<dbReference type="Proteomes" id="UP001500190">
    <property type="component" value="Unassembled WGS sequence"/>
</dbReference>
<dbReference type="PANTHER" id="PTHR18964:SF169">
    <property type="entry name" value="N-ACETYLMANNOSAMINE KINASE"/>
    <property type="match status" value="1"/>
</dbReference>
<name>A0ABP4QG17_9ACTN</name>
<reference evidence="3" key="1">
    <citation type="journal article" date="2019" name="Int. J. Syst. Evol. Microbiol.">
        <title>The Global Catalogue of Microorganisms (GCM) 10K type strain sequencing project: providing services to taxonomists for standard genome sequencing and annotation.</title>
        <authorList>
            <consortium name="The Broad Institute Genomics Platform"/>
            <consortium name="The Broad Institute Genome Sequencing Center for Infectious Disease"/>
            <person name="Wu L."/>
            <person name="Ma J."/>
        </authorList>
    </citation>
    <scope>NUCLEOTIDE SEQUENCE [LARGE SCALE GENOMIC DNA]</scope>
    <source>
        <strain evidence="3">JCM 14304</strain>
    </source>
</reference>
<protein>
    <submittedName>
        <fullName evidence="2">ROK family protein</fullName>
    </submittedName>
</protein>
<evidence type="ECO:0000256" key="1">
    <source>
        <dbReference type="ARBA" id="ARBA00006479"/>
    </source>
</evidence>
<comment type="similarity">
    <text evidence="1">Belongs to the ROK (NagC/XylR) family.</text>
</comment>
<dbReference type="PANTHER" id="PTHR18964">
    <property type="entry name" value="ROK (REPRESSOR, ORF, KINASE) FAMILY"/>
    <property type="match status" value="1"/>
</dbReference>
<organism evidence="2 3">
    <name type="scientific">Kribbella karoonensis</name>
    <dbReference type="NCBI Taxonomy" id="324851"/>
    <lineage>
        <taxon>Bacteria</taxon>
        <taxon>Bacillati</taxon>
        <taxon>Actinomycetota</taxon>
        <taxon>Actinomycetes</taxon>
        <taxon>Propionibacteriales</taxon>
        <taxon>Kribbellaceae</taxon>
        <taxon>Kribbella</taxon>
    </lineage>
</organism>
<dbReference type="InterPro" id="IPR036388">
    <property type="entry name" value="WH-like_DNA-bd_sf"/>
</dbReference>
<dbReference type="Pfam" id="PF00480">
    <property type="entry name" value="ROK"/>
    <property type="match status" value="1"/>
</dbReference>
<dbReference type="SUPFAM" id="SSF53067">
    <property type="entry name" value="Actin-like ATPase domain"/>
    <property type="match status" value="1"/>
</dbReference>
<accession>A0ABP4QG17</accession>
<dbReference type="Pfam" id="PF13412">
    <property type="entry name" value="HTH_24"/>
    <property type="match status" value="1"/>
</dbReference>
<gene>
    <name evidence="2" type="ORF">GCM10009742_70420</name>
</gene>
<dbReference type="InterPro" id="IPR000600">
    <property type="entry name" value="ROK"/>
</dbReference>
<dbReference type="EMBL" id="BAAAND010000012">
    <property type="protein sequence ID" value="GAA1609714.1"/>
    <property type="molecule type" value="Genomic_DNA"/>
</dbReference>
<dbReference type="Gene3D" id="3.30.420.40">
    <property type="match status" value="2"/>
</dbReference>
<dbReference type="InterPro" id="IPR036390">
    <property type="entry name" value="WH_DNA-bd_sf"/>
</dbReference>